<dbReference type="EMBL" id="GGMS01010956">
    <property type="protein sequence ID" value="MBY80159.1"/>
    <property type="molecule type" value="Transcribed_RNA"/>
</dbReference>
<dbReference type="AlphaFoldDB" id="A0A2S2QQV7"/>
<sequence length="104" mass="11239">MYSTSSSGSTRIIYYYHKKLLIIFSDDVMRTLPNGLGRTEHKRVHSKTVGRRVATNWQLAGATSITARSPHARTATAHTVSPTGGGTPNKRWGLLVVDTSGGAV</sequence>
<accession>A0A2S2QQV7</accession>
<evidence type="ECO:0000256" key="1">
    <source>
        <dbReference type="SAM" id="MobiDB-lite"/>
    </source>
</evidence>
<protein>
    <submittedName>
        <fullName evidence="2">Uncharacterized protein</fullName>
    </submittedName>
</protein>
<gene>
    <name evidence="2" type="ORF">g.72862</name>
</gene>
<evidence type="ECO:0000313" key="2">
    <source>
        <dbReference type="EMBL" id="MBY80159.1"/>
    </source>
</evidence>
<reference evidence="2" key="1">
    <citation type="submission" date="2018-04" db="EMBL/GenBank/DDBJ databases">
        <title>Transcriptome assembly of Sipha flava.</title>
        <authorList>
            <person name="Scully E.D."/>
            <person name="Geib S.M."/>
            <person name="Palmer N.A."/>
            <person name="Koch K."/>
            <person name="Bradshaw J."/>
            <person name="Heng-Moss T."/>
            <person name="Sarath G."/>
        </authorList>
    </citation>
    <scope>NUCLEOTIDE SEQUENCE</scope>
</reference>
<organism evidence="2">
    <name type="scientific">Sipha flava</name>
    <name type="common">yellow sugarcane aphid</name>
    <dbReference type="NCBI Taxonomy" id="143950"/>
    <lineage>
        <taxon>Eukaryota</taxon>
        <taxon>Metazoa</taxon>
        <taxon>Ecdysozoa</taxon>
        <taxon>Arthropoda</taxon>
        <taxon>Hexapoda</taxon>
        <taxon>Insecta</taxon>
        <taxon>Pterygota</taxon>
        <taxon>Neoptera</taxon>
        <taxon>Paraneoptera</taxon>
        <taxon>Hemiptera</taxon>
        <taxon>Sternorrhyncha</taxon>
        <taxon>Aphidomorpha</taxon>
        <taxon>Aphidoidea</taxon>
        <taxon>Aphididae</taxon>
        <taxon>Sipha</taxon>
    </lineage>
</organism>
<feature type="region of interest" description="Disordered" evidence="1">
    <location>
        <begin position="69"/>
        <end position="91"/>
    </location>
</feature>
<name>A0A2S2QQV7_9HEMI</name>
<proteinExistence type="predicted"/>